<keyword evidence="6 9" id="KW-1133">Transmembrane helix</keyword>
<evidence type="ECO:0000256" key="3">
    <source>
        <dbReference type="ARBA" id="ARBA00015033"/>
    </source>
</evidence>
<feature type="transmembrane region" description="Helical" evidence="9">
    <location>
        <begin position="87"/>
        <end position="106"/>
    </location>
</feature>
<dbReference type="PANTHER" id="PTHR13505:SF7">
    <property type="entry name" value="TRANSMEMBRANE PROTEIN 208"/>
    <property type="match status" value="1"/>
</dbReference>
<dbReference type="GO" id="GO:0005773">
    <property type="term" value="C:vacuole"/>
    <property type="evidence" value="ECO:0007669"/>
    <property type="project" value="GOC"/>
</dbReference>
<dbReference type="AlphaFoldDB" id="A0A9N9N3X3"/>
<evidence type="ECO:0000256" key="9">
    <source>
        <dbReference type="SAM" id="Phobius"/>
    </source>
</evidence>
<dbReference type="EMBL" id="OU893332">
    <property type="protein sequence ID" value="CAG9782148.1"/>
    <property type="molecule type" value="Genomic_DNA"/>
</dbReference>
<proteinExistence type="inferred from homology"/>
<evidence type="ECO:0000256" key="6">
    <source>
        <dbReference type="ARBA" id="ARBA00022989"/>
    </source>
</evidence>
<reference evidence="10" key="1">
    <citation type="submission" date="2021-12" db="EMBL/GenBank/DDBJ databases">
        <authorList>
            <person name="King R."/>
        </authorList>
    </citation>
    <scope>NUCLEOTIDE SEQUENCE</scope>
</reference>
<sequence length="208" mass="24153">MSSIMSGLDVIFDMLILTQMLKFYYLIYNFYFLPFQPPKGKPPTKGAKQILMENSATVNFYRNMAIGAALFHCALLIAIYSESITSWTIAFNLVAISINTICYQAMKSISRPKYSDNSQLIDPGLDLNMEGGMGEHLKDVVILSSITHVLAVFSNYFWLLLLFIPMRAFWLLWKNILGPWFFQEAPEDTEQDEKKRKKMERKMKRYQQ</sequence>
<protein>
    <recommendedName>
        <fullName evidence="3">Transmembrane protein 208</fullName>
    </recommendedName>
</protein>
<reference evidence="10" key="2">
    <citation type="submission" date="2022-10" db="EMBL/GenBank/DDBJ databases">
        <authorList>
            <consortium name="ENA_rothamsted_submissions"/>
            <consortium name="culmorum"/>
            <person name="King R."/>
        </authorList>
    </citation>
    <scope>NUCLEOTIDE SEQUENCE</scope>
</reference>
<keyword evidence="7 9" id="KW-0472">Membrane</keyword>
<dbReference type="PANTHER" id="PTHR13505">
    <property type="entry name" value="TRANSMEMBRANE PROTEIN 208"/>
    <property type="match status" value="1"/>
</dbReference>
<accession>A0A9N9N3X3</accession>
<dbReference type="OrthoDB" id="10012212at2759"/>
<evidence type="ECO:0000313" key="11">
    <source>
        <dbReference type="Proteomes" id="UP001153714"/>
    </source>
</evidence>
<evidence type="ECO:0000256" key="1">
    <source>
        <dbReference type="ARBA" id="ARBA00004477"/>
    </source>
</evidence>
<evidence type="ECO:0000256" key="8">
    <source>
        <dbReference type="SAM" id="MobiDB-lite"/>
    </source>
</evidence>
<evidence type="ECO:0000256" key="7">
    <source>
        <dbReference type="ARBA" id="ARBA00023136"/>
    </source>
</evidence>
<dbReference type="GO" id="GO:0006624">
    <property type="term" value="P:vacuolar protein processing"/>
    <property type="evidence" value="ECO:0007669"/>
    <property type="project" value="TreeGrafter"/>
</dbReference>
<dbReference type="Proteomes" id="UP001153714">
    <property type="component" value="Chromosome 1"/>
</dbReference>
<comment type="similarity">
    <text evidence="2">Belongs to the TMEM208 family.</text>
</comment>
<evidence type="ECO:0000313" key="10">
    <source>
        <dbReference type="EMBL" id="CAG9782148.1"/>
    </source>
</evidence>
<feature type="transmembrane region" description="Helical" evidence="9">
    <location>
        <begin position="140"/>
        <end position="164"/>
    </location>
</feature>
<gene>
    <name evidence="10" type="ORF">DIATSA_LOCUS432</name>
</gene>
<evidence type="ECO:0000256" key="5">
    <source>
        <dbReference type="ARBA" id="ARBA00022824"/>
    </source>
</evidence>
<name>A0A9N9N3X3_9NEOP</name>
<feature type="transmembrane region" description="Helical" evidence="9">
    <location>
        <begin position="12"/>
        <end position="33"/>
    </location>
</feature>
<keyword evidence="5" id="KW-0256">Endoplasmic reticulum</keyword>
<evidence type="ECO:0000256" key="4">
    <source>
        <dbReference type="ARBA" id="ARBA00022692"/>
    </source>
</evidence>
<evidence type="ECO:0000256" key="2">
    <source>
        <dbReference type="ARBA" id="ARBA00009950"/>
    </source>
</evidence>
<dbReference type="Pfam" id="PF05620">
    <property type="entry name" value="TMEM208_SND2"/>
    <property type="match status" value="1"/>
</dbReference>
<organism evidence="10 11">
    <name type="scientific">Diatraea saccharalis</name>
    <name type="common">sugarcane borer</name>
    <dbReference type="NCBI Taxonomy" id="40085"/>
    <lineage>
        <taxon>Eukaryota</taxon>
        <taxon>Metazoa</taxon>
        <taxon>Ecdysozoa</taxon>
        <taxon>Arthropoda</taxon>
        <taxon>Hexapoda</taxon>
        <taxon>Insecta</taxon>
        <taxon>Pterygota</taxon>
        <taxon>Neoptera</taxon>
        <taxon>Endopterygota</taxon>
        <taxon>Lepidoptera</taxon>
        <taxon>Glossata</taxon>
        <taxon>Ditrysia</taxon>
        <taxon>Pyraloidea</taxon>
        <taxon>Crambidae</taxon>
        <taxon>Crambinae</taxon>
        <taxon>Diatraea</taxon>
    </lineage>
</organism>
<feature type="region of interest" description="Disordered" evidence="8">
    <location>
        <begin position="186"/>
        <end position="208"/>
    </location>
</feature>
<dbReference type="InterPro" id="IPR008506">
    <property type="entry name" value="SND2/TMEM208"/>
</dbReference>
<dbReference type="GO" id="GO:0005789">
    <property type="term" value="C:endoplasmic reticulum membrane"/>
    <property type="evidence" value="ECO:0007669"/>
    <property type="project" value="UniProtKB-SubCell"/>
</dbReference>
<comment type="subcellular location">
    <subcellularLocation>
        <location evidence="1">Endoplasmic reticulum membrane</location>
        <topology evidence="1">Multi-pass membrane protein</topology>
    </subcellularLocation>
</comment>
<keyword evidence="11" id="KW-1185">Reference proteome</keyword>
<feature type="transmembrane region" description="Helical" evidence="9">
    <location>
        <begin position="60"/>
        <end position="80"/>
    </location>
</feature>
<keyword evidence="4 9" id="KW-0812">Transmembrane</keyword>
<feature type="compositionally biased region" description="Basic residues" evidence="8">
    <location>
        <begin position="195"/>
        <end position="208"/>
    </location>
</feature>